<dbReference type="Proteomes" id="UP000285655">
    <property type="component" value="Unassembled WGS sequence"/>
</dbReference>
<organism evidence="1 2">
    <name type="scientific">candidate division WS5 bacterium</name>
    <dbReference type="NCBI Taxonomy" id="2093353"/>
    <lineage>
        <taxon>Bacteria</taxon>
        <taxon>candidate division WS5</taxon>
    </lineage>
</organism>
<dbReference type="Gene3D" id="1.50.10.20">
    <property type="match status" value="1"/>
</dbReference>
<evidence type="ECO:0008006" key="3">
    <source>
        <dbReference type="Google" id="ProtNLM"/>
    </source>
</evidence>
<dbReference type="InterPro" id="IPR008928">
    <property type="entry name" value="6-hairpin_glycosidase_sf"/>
</dbReference>
<evidence type="ECO:0000313" key="2">
    <source>
        <dbReference type="Proteomes" id="UP000285655"/>
    </source>
</evidence>
<comment type="caution">
    <text evidence="1">The sequence shown here is derived from an EMBL/GenBank/DDBJ whole genome shotgun (WGS) entry which is preliminary data.</text>
</comment>
<dbReference type="AlphaFoldDB" id="A0A419DAR8"/>
<dbReference type="SUPFAM" id="SSF48208">
    <property type="entry name" value="Six-hairpin glycosidases"/>
    <property type="match status" value="1"/>
</dbReference>
<sequence>MKKKIYNAILKLDEWLRKNDCKGYDPFDGLNSNILRFFTFNNKYLRIIQQQSIRRIPINIRPLVGIQKTYSSKGMGFLARGYIRLYRATNKEEYSDKAIACLDWLINNQCSGYSGACWGNHFDYQSRVFFLPKGVPTIVWVSLIGHAFLDAYDCFHDKKYLDIADSACQHILYDLETYKDDDDICISYIPIENKQVHNANTLGASFLARTYSITGCRKYLDLATKAINYTVKYQRKDHTWYYGENSNLHWVDNFHTAYVLDSIKYYIESTGDKQHKHMEALMAGYGVWKNIFFLKDGIPKYYINKTMPIDIQCASQAIDTLQYFSDIDKSGIDLATKIANWTIDNMQDDSGYFYFRKYKIGIINKTPTLHWGQATMLCALGGLYKALEK</sequence>
<dbReference type="EMBL" id="QZJW01000051">
    <property type="protein sequence ID" value="RJO60184.1"/>
    <property type="molecule type" value="Genomic_DNA"/>
</dbReference>
<reference evidence="1 2" key="1">
    <citation type="journal article" date="2017" name="ISME J.">
        <title>Energy and carbon metabolisms in a deep terrestrial subsurface fluid microbial community.</title>
        <authorList>
            <person name="Momper L."/>
            <person name="Jungbluth S.P."/>
            <person name="Lee M.D."/>
            <person name="Amend J.P."/>
        </authorList>
    </citation>
    <scope>NUCLEOTIDE SEQUENCE [LARGE SCALE GENOMIC DNA]</scope>
    <source>
        <strain evidence="1">SURF_29</strain>
    </source>
</reference>
<proteinExistence type="predicted"/>
<protein>
    <recommendedName>
        <fullName evidence="3">Delta-aminolevulinic acid dehydratase</fullName>
    </recommendedName>
</protein>
<evidence type="ECO:0000313" key="1">
    <source>
        <dbReference type="EMBL" id="RJO60184.1"/>
    </source>
</evidence>
<name>A0A419DAR8_9BACT</name>
<dbReference type="GO" id="GO:0005975">
    <property type="term" value="P:carbohydrate metabolic process"/>
    <property type="evidence" value="ECO:0007669"/>
    <property type="project" value="InterPro"/>
</dbReference>
<accession>A0A419DAR8</accession>
<gene>
    <name evidence="1" type="ORF">C4544_05850</name>
</gene>